<proteinExistence type="predicted"/>
<sequence>MLFLFCFGKHSFRTFSSPLFLVSTCVVPLECCNICGTRLSTKHYGSRYETFFKIK</sequence>
<name>A0A0E9P569_ANGAN</name>
<reference evidence="1" key="2">
    <citation type="journal article" date="2015" name="Fish Shellfish Immunol.">
        <title>Early steps in the European eel (Anguilla anguilla)-Vibrio vulnificus interaction in the gills: Role of the RtxA13 toxin.</title>
        <authorList>
            <person name="Callol A."/>
            <person name="Pajuelo D."/>
            <person name="Ebbesson L."/>
            <person name="Teles M."/>
            <person name="MacKenzie S."/>
            <person name="Amaro C."/>
        </authorList>
    </citation>
    <scope>NUCLEOTIDE SEQUENCE</scope>
</reference>
<organism evidence="1">
    <name type="scientific">Anguilla anguilla</name>
    <name type="common">European freshwater eel</name>
    <name type="synonym">Muraena anguilla</name>
    <dbReference type="NCBI Taxonomy" id="7936"/>
    <lineage>
        <taxon>Eukaryota</taxon>
        <taxon>Metazoa</taxon>
        <taxon>Chordata</taxon>
        <taxon>Craniata</taxon>
        <taxon>Vertebrata</taxon>
        <taxon>Euteleostomi</taxon>
        <taxon>Actinopterygii</taxon>
        <taxon>Neopterygii</taxon>
        <taxon>Teleostei</taxon>
        <taxon>Anguilliformes</taxon>
        <taxon>Anguillidae</taxon>
        <taxon>Anguilla</taxon>
    </lineage>
</organism>
<dbReference type="AlphaFoldDB" id="A0A0E9P569"/>
<dbReference type="EMBL" id="GBXM01109108">
    <property type="protein sequence ID" value="JAG99468.1"/>
    <property type="molecule type" value="Transcribed_RNA"/>
</dbReference>
<reference evidence="1" key="1">
    <citation type="submission" date="2014-11" db="EMBL/GenBank/DDBJ databases">
        <authorList>
            <person name="Amaro Gonzalez C."/>
        </authorList>
    </citation>
    <scope>NUCLEOTIDE SEQUENCE</scope>
</reference>
<protein>
    <submittedName>
        <fullName evidence="1">Uncharacterized protein</fullName>
    </submittedName>
</protein>
<evidence type="ECO:0000313" key="1">
    <source>
        <dbReference type="EMBL" id="JAG99468.1"/>
    </source>
</evidence>
<accession>A0A0E9P569</accession>